<gene>
    <name evidence="1" type="ORF">IV73_GL001146</name>
</gene>
<dbReference type="AlphaFoldDB" id="A0A0R2JBR9"/>
<dbReference type="PATRIC" id="fig|1616.3.peg.1177"/>
<dbReference type="EMBL" id="JQBP01000006">
    <property type="protein sequence ID" value="KRN74738.1"/>
    <property type="molecule type" value="Genomic_DNA"/>
</dbReference>
<comment type="caution">
    <text evidence="1">The sequence shown here is derived from an EMBL/GenBank/DDBJ whole genome shotgun (WGS) entry which is preliminary data.</text>
</comment>
<evidence type="ECO:0000313" key="1">
    <source>
        <dbReference type="EMBL" id="KRN74738.1"/>
    </source>
</evidence>
<evidence type="ECO:0000313" key="2">
    <source>
        <dbReference type="Proteomes" id="UP000051655"/>
    </source>
</evidence>
<sequence length="61" mass="7048">MLKDLINRQSEKIETTLRALPQAKQEIITKSYGKDKLTANALAKMYNTTPNHTNKIRQKFT</sequence>
<dbReference type="Proteomes" id="UP000051655">
    <property type="component" value="Unassembled WGS sequence"/>
</dbReference>
<organism evidence="1 2">
    <name type="scientific">Weissella kandleri</name>
    <dbReference type="NCBI Taxonomy" id="1616"/>
    <lineage>
        <taxon>Bacteria</taxon>
        <taxon>Bacillati</taxon>
        <taxon>Bacillota</taxon>
        <taxon>Bacilli</taxon>
        <taxon>Lactobacillales</taxon>
        <taxon>Lactobacillaceae</taxon>
        <taxon>Weissella</taxon>
    </lineage>
</organism>
<name>A0A0R2JBR9_9LACO</name>
<proteinExistence type="predicted"/>
<keyword evidence="2" id="KW-1185">Reference proteome</keyword>
<protein>
    <recommendedName>
        <fullName evidence="3">RNA polymerase sigma-70 region 4 domain-containing protein</fullName>
    </recommendedName>
</protein>
<evidence type="ECO:0008006" key="3">
    <source>
        <dbReference type="Google" id="ProtNLM"/>
    </source>
</evidence>
<reference evidence="1 2" key="1">
    <citation type="journal article" date="2015" name="Genome Announc.">
        <title>Expanding the biotechnology potential of lactobacilli through comparative genomics of 213 strains and associated genera.</title>
        <authorList>
            <person name="Sun Z."/>
            <person name="Harris H.M."/>
            <person name="McCann A."/>
            <person name="Guo C."/>
            <person name="Argimon S."/>
            <person name="Zhang W."/>
            <person name="Yang X."/>
            <person name="Jeffery I.B."/>
            <person name="Cooney J.C."/>
            <person name="Kagawa T.F."/>
            <person name="Liu W."/>
            <person name="Song Y."/>
            <person name="Salvetti E."/>
            <person name="Wrobel A."/>
            <person name="Rasinkangas P."/>
            <person name="Parkhill J."/>
            <person name="Rea M.C."/>
            <person name="O'Sullivan O."/>
            <person name="Ritari J."/>
            <person name="Douillard F.P."/>
            <person name="Paul Ross R."/>
            <person name="Yang R."/>
            <person name="Briner A.E."/>
            <person name="Felis G.E."/>
            <person name="de Vos W.M."/>
            <person name="Barrangou R."/>
            <person name="Klaenhammer T.R."/>
            <person name="Caufield P.W."/>
            <person name="Cui Y."/>
            <person name="Zhang H."/>
            <person name="O'Toole P.W."/>
        </authorList>
    </citation>
    <scope>NUCLEOTIDE SEQUENCE [LARGE SCALE GENOMIC DNA]</scope>
    <source>
        <strain evidence="1 2">DSM 20593</strain>
    </source>
</reference>
<accession>A0A0R2JBR9</accession>